<dbReference type="InterPro" id="IPR051481">
    <property type="entry name" value="BTB-POZ/Galectin-3-binding"/>
</dbReference>
<dbReference type="SMART" id="SM00225">
    <property type="entry name" value="BTB"/>
    <property type="match status" value="1"/>
</dbReference>
<dbReference type="CDD" id="cd18186">
    <property type="entry name" value="BTB_POZ_ZBTB_KLHL-like"/>
    <property type="match status" value="1"/>
</dbReference>
<evidence type="ECO:0000256" key="1">
    <source>
        <dbReference type="SAM" id="Coils"/>
    </source>
</evidence>
<evidence type="ECO:0000313" key="3">
    <source>
        <dbReference type="EMBL" id="KAJ5070957.1"/>
    </source>
</evidence>
<dbReference type="SUPFAM" id="SSF54695">
    <property type="entry name" value="POZ domain"/>
    <property type="match status" value="1"/>
</dbReference>
<organism evidence="3 4">
    <name type="scientific">Anaeramoeba ignava</name>
    <name type="common">Anaerobic marine amoeba</name>
    <dbReference type="NCBI Taxonomy" id="1746090"/>
    <lineage>
        <taxon>Eukaryota</taxon>
        <taxon>Metamonada</taxon>
        <taxon>Anaeramoebidae</taxon>
        <taxon>Anaeramoeba</taxon>
    </lineage>
</organism>
<evidence type="ECO:0000259" key="2">
    <source>
        <dbReference type="PROSITE" id="PS50097"/>
    </source>
</evidence>
<sequence>MENNQNNQNNENENENEIQIENENENQNEIQIENENQNQNQNENENEFQKELIQNYQKLLNLDQNYSDIVIKVSQNSKQFKCHKSILTCQSPFFSIYLKENEANEIIFEDISEQDMNQIIQFIYTRNIQLNQSNLFSIWFLSIKFQLKSLQNYIENQFIIKNFNLQLFFQNF</sequence>
<proteinExistence type="predicted"/>
<feature type="coiled-coil region" evidence="1">
    <location>
        <begin position="3"/>
        <end position="52"/>
    </location>
</feature>
<keyword evidence="4" id="KW-1185">Reference proteome</keyword>
<dbReference type="AlphaFoldDB" id="A0A9Q0LDP1"/>
<protein>
    <submittedName>
        <fullName evidence="3">Pep-cterm sorting domain-containing protein</fullName>
    </submittedName>
</protein>
<evidence type="ECO:0000313" key="4">
    <source>
        <dbReference type="Proteomes" id="UP001149090"/>
    </source>
</evidence>
<reference evidence="3" key="1">
    <citation type="submission" date="2022-10" db="EMBL/GenBank/DDBJ databases">
        <title>Novel sulphate-reducing endosymbionts in the free-living metamonad Anaeramoeba.</title>
        <authorList>
            <person name="Jerlstrom-Hultqvist J."/>
            <person name="Cepicka I."/>
            <person name="Gallot-Lavallee L."/>
            <person name="Salas-Leiva D."/>
            <person name="Curtis B.A."/>
            <person name="Zahonova K."/>
            <person name="Pipaliya S."/>
            <person name="Dacks J."/>
            <person name="Roger A.J."/>
        </authorList>
    </citation>
    <scope>NUCLEOTIDE SEQUENCE</scope>
    <source>
        <strain evidence="3">BMAN</strain>
    </source>
</reference>
<keyword evidence="1" id="KW-0175">Coiled coil</keyword>
<dbReference type="Pfam" id="PF00651">
    <property type="entry name" value="BTB"/>
    <property type="match status" value="1"/>
</dbReference>
<dbReference type="OrthoDB" id="624345at2759"/>
<feature type="domain" description="BTB" evidence="2">
    <location>
        <begin position="67"/>
        <end position="132"/>
    </location>
</feature>
<gene>
    <name evidence="3" type="ORF">M0811_01938</name>
</gene>
<dbReference type="Gene3D" id="3.30.710.10">
    <property type="entry name" value="Potassium Channel Kv1.1, Chain A"/>
    <property type="match status" value="1"/>
</dbReference>
<dbReference type="EMBL" id="JAPDFW010000092">
    <property type="protein sequence ID" value="KAJ5070957.1"/>
    <property type="molecule type" value="Genomic_DNA"/>
</dbReference>
<accession>A0A9Q0LDP1</accession>
<comment type="caution">
    <text evidence="3">The sequence shown here is derived from an EMBL/GenBank/DDBJ whole genome shotgun (WGS) entry which is preliminary data.</text>
</comment>
<dbReference type="Proteomes" id="UP001149090">
    <property type="component" value="Unassembled WGS sequence"/>
</dbReference>
<dbReference type="InterPro" id="IPR000210">
    <property type="entry name" value="BTB/POZ_dom"/>
</dbReference>
<dbReference type="PANTHER" id="PTHR24410:SF23">
    <property type="entry name" value="BTB DOMAIN-CONTAINING PROTEIN-RELATED"/>
    <property type="match status" value="1"/>
</dbReference>
<name>A0A9Q0LDP1_ANAIG</name>
<dbReference type="PANTHER" id="PTHR24410">
    <property type="entry name" value="HL07962P-RELATED"/>
    <property type="match status" value="1"/>
</dbReference>
<dbReference type="PROSITE" id="PS50097">
    <property type="entry name" value="BTB"/>
    <property type="match status" value="1"/>
</dbReference>
<dbReference type="InterPro" id="IPR011333">
    <property type="entry name" value="SKP1/BTB/POZ_sf"/>
</dbReference>